<reference evidence="1 2" key="1">
    <citation type="journal article" date="2019" name="Nat. Med.">
        <title>A library of human gut bacterial isolates paired with longitudinal multiomics data enables mechanistic microbiome research.</title>
        <authorList>
            <person name="Poyet M."/>
            <person name="Groussin M."/>
            <person name="Gibbons S.M."/>
            <person name="Avila-Pacheco J."/>
            <person name="Jiang X."/>
            <person name="Kearney S.M."/>
            <person name="Perrotta A.R."/>
            <person name="Berdy B."/>
            <person name="Zhao S."/>
            <person name="Lieberman T.D."/>
            <person name="Swanson P.K."/>
            <person name="Smith M."/>
            <person name="Roesemann S."/>
            <person name="Alexander J.E."/>
            <person name="Rich S.A."/>
            <person name="Livny J."/>
            <person name="Vlamakis H."/>
            <person name="Clish C."/>
            <person name="Bullock K."/>
            <person name="Deik A."/>
            <person name="Scott J."/>
            <person name="Pierce K.A."/>
            <person name="Xavier R.J."/>
            <person name="Alm E.J."/>
        </authorList>
    </citation>
    <scope>NUCLEOTIDE SEQUENCE [LARGE SCALE GENOMIC DNA]</scope>
    <source>
        <strain evidence="1 2">BIOML-A46</strain>
    </source>
</reference>
<evidence type="ECO:0000313" key="2">
    <source>
        <dbReference type="Proteomes" id="UP000460666"/>
    </source>
</evidence>
<organism evidence="1 2">
    <name type="scientific">Bacteroides fragilis</name>
    <dbReference type="NCBI Taxonomy" id="817"/>
    <lineage>
        <taxon>Bacteria</taxon>
        <taxon>Pseudomonadati</taxon>
        <taxon>Bacteroidota</taxon>
        <taxon>Bacteroidia</taxon>
        <taxon>Bacteroidales</taxon>
        <taxon>Bacteroidaceae</taxon>
        <taxon>Bacteroides</taxon>
    </lineage>
</organism>
<comment type="caution">
    <text evidence="1">The sequence shown here is derived from an EMBL/GenBank/DDBJ whole genome shotgun (WGS) entry which is preliminary data.</text>
</comment>
<evidence type="ECO:0000313" key="1">
    <source>
        <dbReference type="EMBL" id="KAA4995680.1"/>
    </source>
</evidence>
<dbReference type="Proteomes" id="UP000460666">
    <property type="component" value="Unassembled WGS sequence"/>
</dbReference>
<accession>A0A5M5S4L9</accession>
<gene>
    <name evidence="1" type="ORF">F2Z89_14345</name>
</gene>
<dbReference type="AlphaFoldDB" id="A0A5M5S4L9"/>
<sequence>MLHHGARNIINHKYFIIFIHIRRIDIYFRNTYSSFKLATSYQDKDITYNHLGHNYTPSPSWDKWEEVHHNYRTDHMDQHSKAELNLYLHMYFYHNHLLLLLKHTVP</sequence>
<proteinExistence type="predicted"/>
<dbReference type="EMBL" id="VWCJ01000009">
    <property type="protein sequence ID" value="KAA4995680.1"/>
    <property type="molecule type" value="Genomic_DNA"/>
</dbReference>
<protein>
    <submittedName>
        <fullName evidence="1">Uncharacterized protein</fullName>
    </submittedName>
</protein>
<name>A0A5M5S4L9_BACFG</name>